<dbReference type="Gene3D" id="3.40.50.720">
    <property type="entry name" value="NAD(P)-binding Rossmann-like Domain"/>
    <property type="match status" value="1"/>
</dbReference>
<evidence type="ECO:0000256" key="3">
    <source>
        <dbReference type="ARBA" id="ARBA00023027"/>
    </source>
</evidence>
<dbReference type="PROSITE" id="PS00061">
    <property type="entry name" value="ADH_SHORT"/>
    <property type="match status" value="1"/>
</dbReference>
<comment type="similarity">
    <text evidence="1">Belongs to the short-chain dehydrogenases/reductases (SDR) family.</text>
</comment>
<protein>
    <submittedName>
        <fullName evidence="5">Meso-butanediol dehydrogenase/(S,S)-butanediol dehydrogenase/diacetyl reductase</fullName>
        <ecNumber evidence="5">1.1.1.-</ecNumber>
        <ecNumber evidence="5">1.1.1.304</ecNumber>
        <ecNumber evidence="5">1.1.1.76</ecNumber>
    </submittedName>
</protein>
<dbReference type="InterPro" id="IPR002347">
    <property type="entry name" value="SDR_fam"/>
</dbReference>
<dbReference type="InterPro" id="IPR020904">
    <property type="entry name" value="Sc_DH/Rdtase_CS"/>
</dbReference>
<evidence type="ECO:0000313" key="5">
    <source>
        <dbReference type="EMBL" id="MET4722835.1"/>
    </source>
</evidence>
<dbReference type="PANTHER" id="PTHR24321">
    <property type="entry name" value="DEHYDROGENASES, SHORT CHAIN"/>
    <property type="match status" value="1"/>
</dbReference>
<gene>
    <name evidence="5" type="ORF">ABIF63_006941</name>
</gene>
<feature type="domain" description="Ketoreductase" evidence="4">
    <location>
        <begin position="8"/>
        <end position="182"/>
    </location>
</feature>
<dbReference type="InterPro" id="IPR036291">
    <property type="entry name" value="NAD(P)-bd_dom_sf"/>
</dbReference>
<proteinExistence type="inferred from homology"/>
<organism evidence="5 6">
    <name type="scientific">Bradyrhizobium japonicum</name>
    <dbReference type="NCBI Taxonomy" id="375"/>
    <lineage>
        <taxon>Bacteria</taxon>
        <taxon>Pseudomonadati</taxon>
        <taxon>Pseudomonadota</taxon>
        <taxon>Alphaproteobacteria</taxon>
        <taxon>Hyphomicrobiales</taxon>
        <taxon>Nitrobacteraceae</taxon>
        <taxon>Bradyrhizobium</taxon>
    </lineage>
</organism>
<evidence type="ECO:0000259" key="4">
    <source>
        <dbReference type="SMART" id="SM00822"/>
    </source>
</evidence>
<name>A0ABV2S1X6_BRAJP</name>
<dbReference type="EC" id="1.1.1.-" evidence="5"/>
<dbReference type="NCBIfam" id="NF005559">
    <property type="entry name" value="PRK07231.1"/>
    <property type="match status" value="1"/>
</dbReference>
<keyword evidence="6" id="KW-1185">Reference proteome</keyword>
<evidence type="ECO:0000256" key="2">
    <source>
        <dbReference type="ARBA" id="ARBA00023002"/>
    </source>
</evidence>
<dbReference type="EC" id="1.1.1.304" evidence="5"/>
<sequence length="255" mass="26534">MVDRFHGKVVIVTGAASGIGEATARRFVAEGAKAALIDRDEASLEKVANSLPADQVMVQTADVSDSRAVDGMVAAVIGRFGRLDVIVNNAGVHEGGDPASITDEKWRKVMSTDIDGVFYGCRAALPHLEKTKGSIVNTASVSGTGGDWGMSPYNAAKGAVVNLTRALALDLGKKGIRVNGVCPSLTRTGMTEDMMDDKKLLTKFAERIPLGRVCEPQEVAAVIAFLASDDASFMTGANVAVDGGVSASNGQPPQE</sequence>
<dbReference type="Proteomes" id="UP001549291">
    <property type="component" value="Unassembled WGS sequence"/>
</dbReference>
<evidence type="ECO:0000256" key="1">
    <source>
        <dbReference type="ARBA" id="ARBA00006484"/>
    </source>
</evidence>
<dbReference type="EC" id="1.1.1.76" evidence="5"/>
<dbReference type="GO" id="GO:0047512">
    <property type="term" value="F:(S,S)-butanediol dehydrogenase activity"/>
    <property type="evidence" value="ECO:0007669"/>
    <property type="project" value="UniProtKB-EC"/>
</dbReference>
<dbReference type="GO" id="GO:0052588">
    <property type="term" value="F:diacetyl reductase ((S)-acetoin forming) (NAD+) activity"/>
    <property type="evidence" value="ECO:0007669"/>
    <property type="project" value="UniProtKB-EC"/>
</dbReference>
<dbReference type="EMBL" id="JBEPTQ010000002">
    <property type="protein sequence ID" value="MET4722835.1"/>
    <property type="molecule type" value="Genomic_DNA"/>
</dbReference>
<reference evidence="5 6" key="1">
    <citation type="submission" date="2024-06" db="EMBL/GenBank/DDBJ databases">
        <title>Genomic Encyclopedia of Type Strains, Phase V (KMG-V): Genome sequencing to study the core and pangenomes of soil and plant-associated prokaryotes.</title>
        <authorList>
            <person name="Whitman W."/>
        </authorList>
    </citation>
    <scope>NUCLEOTIDE SEQUENCE [LARGE SCALE GENOMIC DNA]</scope>
    <source>
        <strain evidence="5 6">USDA 160</strain>
    </source>
</reference>
<dbReference type="PRINTS" id="PR00080">
    <property type="entry name" value="SDRFAMILY"/>
</dbReference>
<accession>A0ABV2S1X6</accession>
<dbReference type="SUPFAM" id="SSF51735">
    <property type="entry name" value="NAD(P)-binding Rossmann-fold domains"/>
    <property type="match status" value="1"/>
</dbReference>
<dbReference type="PANTHER" id="PTHR24321:SF8">
    <property type="entry name" value="ESTRADIOL 17-BETA-DEHYDROGENASE 8-RELATED"/>
    <property type="match status" value="1"/>
</dbReference>
<keyword evidence="3" id="KW-0520">NAD</keyword>
<dbReference type="RefSeq" id="WP_038959843.1">
    <property type="nucleotide sequence ID" value="NZ_CP066351.1"/>
</dbReference>
<dbReference type="CDD" id="cd05233">
    <property type="entry name" value="SDR_c"/>
    <property type="match status" value="1"/>
</dbReference>
<evidence type="ECO:0000313" key="6">
    <source>
        <dbReference type="Proteomes" id="UP001549291"/>
    </source>
</evidence>
<dbReference type="Pfam" id="PF13561">
    <property type="entry name" value="adh_short_C2"/>
    <property type="match status" value="1"/>
</dbReference>
<dbReference type="PRINTS" id="PR00081">
    <property type="entry name" value="GDHRDH"/>
</dbReference>
<dbReference type="InterPro" id="IPR057326">
    <property type="entry name" value="KR_dom"/>
</dbReference>
<comment type="caution">
    <text evidence="5">The sequence shown here is derived from an EMBL/GenBank/DDBJ whole genome shotgun (WGS) entry which is preliminary data.</text>
</comment>
<keyword evidence="2 5" id="KW-0560">Oxidoreductase</keyword>
<dbReference type="SMART" id="SM00822">
    <property type="entry name" value="PKS_KR"/>
    <property type="match status" value="1"/>
</dbReference>